<feature type="transmembrane region" description="Helical" evidence="6">
    <location>
        <begin position="217"/>
        <end position="236"/>
    </location>
</feature>
<keyword evidence="2" id="KW-0813">Transport</keyword>
<feature type="transmembrane region" description="Helical" evidence="6">
    <location>
        <begin position="256"/>
        <end position="277"/>
    </location>
</feature>
<dbReference type="VEuPathDB" id="FungiDB:JI435_094370"/>
<dbReference type="HOGENOM" id="CLU_004495_2_4_1"/>
<evidence type="ECO:0008006" key="9">
    <source>
        <dbReference type="Google" id="ProtNLM"/>
    </source>
</evidence>
<dbReference type="Pfam" id="PF13520">
    <property type="entry name" value="AA_permease_2"/>
    <property type="match status" value="1"/>
</dbReference>
<keyword evidence="5 6" id="KW-0472">Membrane</keyword>
<dbReference type="PIRSF" id="PIRSF006060">
    <property type="entry name" value="AA_transporter"/>
    <property type="match status" value="1"/>
</dbReference>
<evidence type="ECO:0000256" key="3">
    <source>
        <dbReference type="ARBA" id="ARBA00022692"/>
    </source>
</evidence>
<feature type="transmembrane region" description="Helical" evidence="6">
    <location>
        <begin position="70"/>
        <end position="90"/>
    </location>
</feature>
<evidence type="ECO:0000256" key="4">
    <source>
        <dbReference type="ARBA" id="ARBA00022989"/>
    </source>
</evidence>
<dbReference type="Proteomes" id="UP000001055">
    <property type="component" value="Unassembled WGS sequence"/>
</dbReference>
<dbReference type="PANTHER" id="PTHR45649:SF19">
    <property type="entry name" value="TRANSPORTER, PUTATIVE (EUROFUNG)-RELATED"/>
    <property type="match status" value="1"/>
</dbReference>
<dbReference type="PANTHER" id="PTHR45649">
    <property type="entry name" value="AMINO-ACID PERMEASE BAT1"/>
    <property type="match status" value="1"/>
</dbReference>
<dbReference type="GO" id="GO:0015185">
    <property type="term" value="F:gamma-aminobutyric acid transmembrane transporter activity"/>
    <property type="evidence" value="ECO:0000318"/>
    <property type="project" value="GO_Central"/>
</dbReference>
<feature type="transmembrane region" description="Helical" evidence="6">
    <location>
        <begin position="468"/>
        <end position="488"/>
    </location>
</feature>
<evidence type="ECO:0000256" key="1">
    <source>
        <dbReference type="ARBA" id="ARBA00004141"/>
    </source>
</evidence>
<dbReference type="RefSeq" id="XP_001799730.1">
    <property type="nucleotide sequence ID" value="XM_001799678.1"/>
</dbReference>
<comment type="subcellular location">
    <subcellularLocation>
        <location evidence="1">Membrane</location>
        <topology evidence="1">Multi-pass membrane protein</topology>
    </subcellularLocation>
</comment>
<dbReference type="GeneID" id="5976631"/>
<dbReference type="EMBL" id="CH445338">
    <property type="protein sequence ID" value="EAT83629.2"/>
    <property type="molecule type" value="Genomic_DNA"/>
</dbReference>
<protein>
    <recommendedName>
        <fullName evidence="9">Amino acid permease/ SLC12A domain-containing protein</fullName>
    </recommendedName>
</protein>
<proteinExistence type="predicted"/>
<feature type="transmembrane region" description="Helical" evidence="6">
    <location>
        <begin position="187"/>
        <end position="205"/>
    </location>
</feature>
<dbReference type="InParanoid" id="Q0UFM7"/>
<evidence type="ECO:0000256" key="6">
    <source>
        <dbReference type="SAM" id="Phobius"/>
    </source>
</evidence>
<keyword evidence="4 6" id="KW-1133">Transmembrane helix</keyword>
<feature type="transmembrane region" description="Helical" evidence="6">
    <location>
        <begin position="102"/>
        <end position="123"/>
    </location>
</feature>
<feature type="transmembrane region" description="Helical" evidence="6">
    <location>
        <begin position="500"/>
        <end position="521"/>
    </location>
</feature>
<dbReference type="KEGG" id="pno:SNOG_09437"/>
<reference evidence="8" key="1">
    <citation type="journal article" date="2007" name="Plant Cell">
        <title>Dothideomycete-plant interactions illuminated by genome sequencing and EST analysis of the wheat pathogen Stagonospora nodorum.</title>
        <authorList>
            <person name="Hane J.K."/>
            <person name="Lowe R.G."/>
            <person name="Solomon P.S."/>
            <person name="Tan K.C."/>
            <person name="Schoch C.L."/>
            <person name="Spatafora J.W."/>
            <person name="Crous P.W."/>
            <person name="Kodira C."/>
            <person name="Birren B.W."/>
            <person name="Galagan J.E."/>
            <person name="Torriani S.F."/>
            <person name="McDonald B.A."/>
            <person name="Oliver R.P."/>
        </authorList>
    </citation>
    <scope>NUCLEOTIDE SEQUENCE [LARGE SCALE GENOMIC DNA]</scope>
    <source>
        <strain evidence="8">SN15 / ATCC MYA-4574 / FGSC 10173</strain>
    </source>
</reference>
<dbReference type="GO" id="GO:0015812">
    <property type="term" value="P:gamma-aminobutyric acid transport"/>
    <property type="evidence" value="ECO:0000318"/>
    <property type="project" value="GO_Central"/>
</dbReference>
<keyword evidence="3 6" id="KW-0812">Transmembrane</keyword>
<dbReference type="AlphaFoldDB" id="Q0UFM7"/>
<sequence length="536" mass="58911">MDEAKEMKSSSEIERRMFFLNVRQSLDIDRSTSEITTQEGVVQDLSHHLVGLDLQPEDARNMSKLEIVSAGWVISNSWAGIAATFALAVSQGGPVTLVYGPIIIFVLVGLCALTLGELASVYPTAGGQYHWTSILAPKSWSRELSYCCGATNVFAWIALCAGVAIIFPQLVIGMAIFYNPSYAPKPWHAFLLYQAANTLVLLYNIYVLKRTMWIHDVGFFLSITSLTMIVIVSLARTGPHYQSSEFVWTTFVNESGWVDGIAFLTGLINPTYMYAGIDGAIHLAEECKNAAVVVPRALLSTISIGFVTSFVLAIVMLYCTNDLQSVVSTATGVPIYEIWRQSTRSDAAATAFIVSLTVMVLIALNGSHQTASRLTWSFARDNAIFGSRWLNKMSPKQQVPIAALLFNFAIMFIIGCIYLGSTSAFNSFIGTGLILQHVTYAFPAALLIYRRRSSTWLPQTRYVNPPSVVGWTANIVTVMFAVFVLVFYCFPVAKPVTGSSMNYASVVIGVMGLFAGLNWFCHAKKHYSGPRLDLIE</sequence>
<dbReference type="eggNOG" id="KOG1289">
    <property type="taxonomic scope" value="Eukaryota"/>
</dbReference>
<evidence type="ECO:0000313" key="7">
    <source>
        <dbReference type="EMBL" id="EAT83629.2"/>
    </source>
</evidence>
<feature type="transmembrane region" description="Helical" evidence="6">
    <location>
        <begin position="347"/>
        <end position="364"/>
    </location>
</feature>
<feature type="transmembrane region" description="Helical" evidence="6">
    <location>
        <begin position="144"/>
        <end position="167"/>
    </location>
</feature>
<evidence type="ECO:0000313" key="8">
    <source>
        <dbReference type="Proteomes" id="UP000001055"/>
    </source>
</evidence>
<evidence type="ECO:0000256" key="2">
    <source>
        <dbReference type="ARBA" id="ARBA00022448"/>
    </source>
</evidence>
<dbReference type="InterPro" id="IPR002293">
    <property type="entry name" value="AA/rel_permease1"/>
</dbReference>
<name>Q0UFM7_PHANO</name>
<feature type="transmembrane region" description="Helical" evidence="6">
    <location>
        <begin position="297"/>
        <end position="318"/>
    </location>
</feature>
<dbReference type="Gene3D" id="1.20.1740.10">
    <property type="entry name" value="Amino acid/polyamine transporter I"/>
    <property type="match status" value="1"/>
</dbReference>
<accession>Q0UFM7</accession>
<evidence type="ECO:0000256" key="5">
    <source>
        <dbReference type="ARBA" id="ARBA00023136"/>
    </source>
</evidence>
<gene>
    <name evidence="7" type="ORF">SNOG_09437</name>
</gene>
<feature type="transmembrane region" description="Helical" evidence="6">
    <location>
        <begin position="427"/>
        <end position="448"/>
    </location>
</feature>
<organism evidence="7 8">
    <name type="scientific">Phaeosphaeria nodorum (strain SN15 / ATCC MYA-4574 / FGSC 10173)</name>
    <name type="common">Glume blotch fungus</name>
    <name type="synonym">Parastagonospora nodorum</name>
    <dbReference type="NCBI Taxonomy" id="321614"/>
    <lineage>
        <taxon>Eukaryota</taxon>
        <taxon>Fungi</taxon>
        <taxon>Dikarya</taxon>
        <taxon>Ascomycota</taxon>
        <taxon>Pezizomycotina</taxon>
        <taxon>Dothideomycetes</taxon>
        <taxon>Pleosporomycetidae</taxon>
        <taxon>Pleosporales</taxon>
        <taxon>Pleosporineae</taxon>
        <taxon>Phaeosphaeriaceae</taxon>
        <taxon>Parastagonospora</taxon>
    </lineage>
</organism>
<dbReference type="GO" id="GO:0016020">
    <property type="term" value="C:membrane"/>
    <property type="evidence" value="ECO:0007669"/>
    <property type="project" value="UniProtKB-SubCell"/>
</dbReference>
<feature type="transmembrane region" description="Helical" evidence="6">
    <location>
        <begin position="401"/>
        <end position="421"/>
    </location>
</feature>